<evidence type="ECO:0000313" key="2">
    <source>
        <dbReference type="Proteomes" id="UP000779233"/>
    </source>
</evidence>
<dbReference type="EMBL" id="CAJZCX010000005">
    <property type="protein sequence ID" value="CAG9474531.1"/>
    <property type="molecule type" value="Genomic_DNA"/>
</dbReference>
<protein>
    <submittedName>
        <fullName evidence="1">(malaria parasite P. vivax) hypothetical protein</fullName>
    </submittedName>
</protein>
<dbReference type="AlphaFoldDB" id="A0A8S4H4H5"/>
<comment type="caution">
    <text evidence="1">The sequence shown here is derived from an EMBL/GenBank/DDBJ whole genome shotgun (WGS) entry which is preliminary data.</text>
</comment>
<organism evidence="1 2">
    <name type="scientific">Plasmodium vivax</name>
    <name type="common">malaria parasite P. vivax</name>
    <dbReference type="NCBI Taxonomy" id="5855"/>
    <lineage>
        <taxon>Eukaryota</taxon>
        <taxon>Sar</taxon>
        <taxon>Alveolata</taxon>
        <taxon>Apicomplexa</taxon>
        <taxon>Aconoidasida</taxon>
        <taxon>Haemosporida</taxon>
        <taxon>Plasmodiidae</taxon>
        <taxon>Plasmodium</taxon>
        <taxon>Plasmodium (Plasmodium)</taxon>
    </lineage>
</organism>
<accession>A0A8S4H4H5</accession>
<name>A0A8S4H4H5_PLAVI</name>
<proteinExistence type="predicted"/>
<reference evidence="1" key="1">
    <citation type="submission" date="2021-09" db="EMBL/GenBank/DDBJ databases">
        <authorList>
            <consortium name="Pathogen Informatics"/>
        </authorList>
    </citation>
    <scope>NUCLEOTIDE SEQUENCE</scope>
    <source>
        <strain evidence="1">PvW1</strain>
    </source>
</reference>
<dbReference type="Pfam" id="PF05795">
    <property type="entry name" value="Plasmodium_Vir"/>
    <property type="match status" value="1"/>
</dbReference>
<evidence type="ECO:0000313" key="1">
    <source>
        <dbReference type="EMBL" id="CAG9474531.1"/>
    </source>
</evidence>
<gene>
    <name evidence="1" type="ORF">PVW1_100009600</name>
</gene>
<dbReference type="Proteomes" id="UP000779233">
    <property type="component" value="Unassembled WGS sequence"/>
</dbReference>
<sequence>MAKPRQLDIKNLPSLKNFTQLMLRLYFERIVGFIKKKNKNGVYMWVKLFKKRLGDYLNVIKDKDTGLLPPKICRDINYIIDIIYEGISSLRGIDYVKWAHSIELSAEELLDKDTKLGCKRKIHNMSGDDVYYRKVMDDICIDIPYIEKNMKEIKQSNKCQKIVSYFEDKRNLFLDKYQHKANNKFFQFDGYCTIDNIKKKLPNLNCNALDETETQPLRDTPKDVSVEAGEDGLMEPTLEEAQAAQKLENLLQQGLQEETPNLDTTYAAASLTGVSLFGVLLYKYTNLGSWLNSRNGSNRGMNRFPINGELNEDLLMNNFEYLQTGVPNQEYHLAYNSMPN</sequence>
<dbReference type="InterPro" id="IPR008780">
    <property type="entry name" value="Plasmodium_Vir"/>
</dbReference>
<dbReference type="VEuPathDB" id="PlasmoDB:PVPAM_000032500"/>